<feature type="transmembrane region" description="Helical" evidence="5">
    <location>
        <begin position="280"/>
        <end position="303"/>
    </location>
</feature>
<feature type="transmembrane region" description="Helical" evidence="5">
    <location>
        <begin position="363"/>
        <end position="392"/>
    </location>
</feature>
<evidence type="ECO:0000313" key="7">
    <source>
        <dbReference type="EMBL" id="SOB80552.1"/>
    </source>
</evidence>
<dbReference type="Pfam" id="PF04932">
    <property type="entry name" value="Wzy_C"/>
    <property type="match status" value="1"/>
</dbReference>
<keyword evidence="2 5" id="KW-0812">Transmembrane</keyword>
<feature type="transmembrane region" description="Helical" evidence="5">
    <location>
        <begin position="131"/>
        <end position="151"/>
    </location>
</feature>
<protein>
    <submittedName>
        <fullName evidence="7">O-antigen ligase</fullName>
    </submittedName>
</protein>
<feature type="transmembrane region" description="Helical" evidence="5">
    <location>
        <begin position="20"/>
        <end position="40"/>
    </location>
</feature>
<dbReference type="PANTHER" id="PTHR37422:SF23">
    <property type="entry name" value="TEICHURONIC ACID BIOSYNTHESIS PROTEIN TUAE"/>
    <property type="match status" value="1"/>
</dbReference>
<dbReference type="Proteomes" id="UP000219494">
    <property type="component" value="Unassembled WGS sequence"/>
</dbReference>
<evidence type="ECO:0000256" key="3">
    <source>
        <dbReference type="ARBA" id="ARBA00022989"/>
    </source>
</evidence>
<reference evidence="7 8" key="1">
    <citation type="submission" date="2017-07" db="EMBL/GenBank/DDBJ databases">
        <authorList>
            <person name="Sun Z.S."/>
            <person name="Albrecht U."/>
            <person name="Echele G."/>
            <person name="Lee C.C."/>
        </authorList>
    </citation>
    <scope>NUCLEOTIDE SEQUENCE [LARGE SCALE GENOMIC DNA]</scope>
    <source>
        <strain evidence="7 8">CGMCC 1.12672</strain>
    </source>
</reference>
<evidence type="ECO:0000256" key="1">
    <source>
        <dbReference type="ARBA" id="ARBA00004141"/>
    </source>
</evidence>
<name>A0A285QKF9_9SPHN</name>
<keyword evidence="7" id="KW-0436">Ligase</keyword>
<feature type="transmembrane region" description="Helical" evidence="5">
    <location>
        <begin position="324"/>
        <end position="343"/>
    </location>
</feature>
<dbReference type="RefSeq" id="WP_097062928.1">
    <property type="nucleotide sequence ID" value="NZ_OBMI01000001.1"/>
</dbReference>
<feature type="transmembrane region" description="Helical" evidence="5">
    <location>
        <begin position="163"/>
        <end position="181"/>
    </location>
</feature>
<dbReference type="PANTHER" id="PTHR37422">
    <property type="entry name" value="TEICHURONIC ACID BIOSYNTHESIS PROTEIN TUAE"/>
    <property type="match status" value="1"/>
</dbReference>
<dbReference type="InterPro" id="IPR051533">
    <property type="entry name" value="WaaL-like"/>
</dbReference>
<comment type="subcellular location">
    <subcellularLocation>
        <location evidence="1">Membrane</location>
        <topology evidence="1">Multi-pass membrane protein</topology>
    </subcellularLocation>
</comment>
<organism evidence="7 8">
    <name type="scientific">Sphingomonas guangdongensis</name>
    <dbReference type="NCBI Taxonomy" id="1141890"/>
    <lineage>
        <taxon>Bacteria</taxon>
        <taxon>Pseudomonadati</taxon>
        <taxon>Pseudomonadota</taxon>
        <taxon>Alphaproteobacteria</taxon>
        <taxon>Sphingomonadales</taxon>
        <taxon>Sphingomonadaceae</taxon>
        <taxon>Sphingomonas</taxon>
    </lineage>
</organism>
<dbReference type="OrthoDB" id="7628239at2"/>
<evidence type="ECO:0000313" key="8">
    <source>
        <dbReference type="Proteomes" id="UP000219494"/>
    </source>
</evidence>
<evidence type="ECO:0000256" key="5">
    <source>
        <dbReference type="SAM" id="Phobius"/>
    </source>
</evidence>
<feature type="domain" description="O-antigen ligase-related" evidence="6">
    <location>
        <begin position="239"/>
        <end position="378"/>
    </location>
</feature>
<keyword evidence="8" id="KW-1185">Reference proteome</keyword>
<sequence>MQRQQRRRSRHERGGTISDLGLDFVLATGLFLALALLGGGSVGWTPAYMLATLIVIAAAVMLAWRTGFRTIACLPLAARFGLIGIAVLPLLQLVPLPPALWQQLPGQELRLGTLSLAGLADTWQPLSLEPASTAITALLAAGFTVLTALLLELEARPFRRVMAVAAGVVVAGMAIGLLQVLNDGWPHLQINRSSANLLGFQANKNHMALTIACAMVLVGLVVAKDLLGTRRGRVAAVAFAALALVCIVATNSRAGLALGGIAGLIVLADAMRQVPLRWRLAALALGALLIAAVVGSDVFRVVGDRVGDVDDDLRWSFLDWSWPLVARYWSTGSGFGSFATLFAAHEQLAWVKPTYVNALHNDYLQLVLEGGVAGCAVLALLVIGVLQSVAVWRTLPPGDPRRTEAVAAYVILLLFALHSLVDYPLRRPAAAVFAALALAGVLRLWRPAAAPARPMRLEVE</sequence>
<feature type="transmembrane region" description="Helical" evidence="5">
    <location>
        <begin position="427"/>
        <end position="445"/>
    </location>
</feature>
<feature type="transmembrane region" description="Helical" evidence="5">
    <location>
        <begin position="235"/>
        <end position="268"/>
    </location>
</feature>
<accession>A0A285QKF9</accession>
<gene>
    <name evidence="7" type="ORF">SAMN06297144_1118</name>
</gene>
<feature type="transmembrane region" description="Helical" evidence="5">
    <location>
        <begin position="46"/>
        <end position="64"/>
    </location>
</feature>
<keyword evidence="4 5" id="KW-0472">Membrane</keyword>
<keyword evidence="3 5" id="KW-1133">Transmembrane helix</keyword>
<evidence type="ECO:0000259" key="6">
    <source>
        <dbReference type="Pfam" id="PF04932"/>
    </source>
</evidence>
<evidence type="ECO:0000256" key="4">
    <source>
        <dbReference type="ARBA" id="ARBA00023136"/>
    </source>
</evidence>
<dbReference type="EMBL" id="OBMI01000001">
    <property type="protein sequence ID" value="SOB80552.1"/>
    <property type="molecule type" value="Genomic_DNA"/>
</dbReference>
<feature type="transmembrane region" description="Helical" evidence="5">
    <location>
        <begin position="76"/>
        <end position="94"/>
    </location>
</feature>
<dbReference type="GO" id="GO:0016020">
    <property type="term" value="C:membrane"/>
    <property type="evidence" value="ECO:0007669"/>
    <property type="project" value="UniProtKB-SubCell"/>
</dbReference>
<feature type="transmembrane region" description="Helical" evidence="5">
    <location>
        <begin position="206"/>
        <end position="223"/>
    </location>
</feature>
<dbReference type="GO" id="GO:0016874">
    <property type="term" value="F:ligase activity"/>
    <property type="evidence" value="ECO:0007669"/>
    <property type="project" value="UniProtKB-KW"/>
</dbReference>
<feature type="transmembrane region" description="Helical" evidence="5">
    <location>
        <begin position="404"/>
        <end position="421"/>
    </location>
</feature>
<proteinExistence type="predicted"/>
<dbReference type="InterPro" id="IPR007016">
    <property type="entry name" value="O-antigen_ligase-rel_domated"/>
</dbReference>
<dbReference type="AlphaFoldDB" id="A0A285QKF9"/>
<evidence type="ECO:0000256" key="2">
    <source>
        <dbReference type="ARBA" id="ARBA00022692"/>
    </source>
</evidence>